<keyword evidence="2" id="KW-1133">Transmembrane helix</keyword>
<sequence>MEYPMDIVESYNEIAWDLEELEKYKMFKKKLLTSFLALLLIIKLIKIKIMYVLPVIIGVNAAKKLLLKTLLFLFPPLVHLFKLCTYYHAHAAKLHFHHHKIKHHHHHIKVPVPVPVPVPAHKPHSHYDVHQPHDEYEGMGPFMLDHEPHPPQYEGPSPSYGTPEYFTRHDMTNQHGDELASWGLKDFYASTESPGVLSAQAQAFSPFAEQNYKALQGSASNKHQTIYKDPFKKTKASSSSGWKTKSGNQGSSKNTLLVPYDSFYSPILQKIDSIFTQLGFIEEGCRERLICSMYKNPVRFSPHSNLLSTELSRDPAELERPSQSNPAAVRFYRYVEAARDGQSQKDCLAIYPDCVVKTE</sequence>
<dbReference type="InterPro" id="IPR012464">
    <property type="entry name" value="DUF1676"/>
</dbReference>
<feature type="transmembrane region" description="Helical" evidence="2">
    <location>
        <begin position="65"/>
        <end position="84"/>
    </location>
</feature>
<keyword evidence="2" id="KW-0472">Membrane</keyword>
<dbReference type="AlphaFoldDB" id="A0AAN9U0N3"/>
<keyword evidence="2" id="KW-0812">Transmembrane</keyword>
<dbReference type="EMBL" id="JBBCAQ010000006">
    <property type="protein sequence ID" value="KAK7603044.1"/>
    <property type="molecule type" value="Genomic_DNA"/>
</dbReference>
<accession>A0AAN9U0N3</accession>
<dbReference type="Proteomes" id="UP001367676">
    <property type="component" value="Unassembled WGS sequence"/>
</dbReference>
<evidence type="ECO:0000256" key="1">
    <source>
        <dbReference type="SAM" id="MobiDB-lite"/>
    </source>
</evidence>
<feature type="transmembrane region" description="Helical" evidence="2">
    <location>
        <begin position="31"/>
        <end position="53"/>
    </location>
</feature>
<feature type="region of interest" description="Disordered" evidence="1">
    <location>
        <begin position="224"/>
        <end position="251"/>
    </location>
</feature>
<evidence type="ECO:0000313" key="3">
    <source>
        <dbReference type="EMBL" id="KAK7603044.1"/>
    </source>
</evidence>
<reference evidence="3 4" key="1">
    <citation type="submission" date="2024-03" db="EMBL/GenBank/DDBJ databases">
        <title>Adaptation during the transition from Ophiocordyceps entomopathogen to insect associate is accompanied by gene loss and intensified selection.</title>
        <authorList>
            <person name="Ward C.M."/>
            <person name="Onetto C.A."/>
            <person name="Borneman A.R."/>
        </authorList>
    </citation>
    <scope>NUCLEOTIDE SEQUENCE [LARGE SCALE GENOMIC DNA]</scope>
    <source>
        <strain evidence="3">AWRI1</strain>
        <tissue evidence="3">Single Adult Female</tissue>
    </source>
</reference>
<dbReference type="GO" id="GO:0016020">
    <property type="term" value="C:membrane"/>
    <property type="evidence" value="ECO:0007669"/>
    <property type="project" value="TreeGrafter"/>
</dbReference>
<comment type="caution">
    <text evidence="3">The sequence shown here is derived from an EMBL/GenBank/DDBJ whole genome shotgun (WGS) entry which is preliminary data.</text>
</comment>
<evidence type="ECO:0000256" key="2">
    <source>
        <dbReference type="SAM" id="Phobius"/>
    </source>
</evidence>
<dbReference type="Pfam" id="PF07841">
    <property type="entry name" value="DM4_12"/>
    <property type="match status" value="1"/>
</dbReference>
<dbReference type="PANTHER" id="PTHR21879:SF4">
    <property type="entry name" value="OSIRIS 17, ISOFORM C"/>
    <property type="match status" value="1"/>
</dbReference>
<protein>
    <submittedName>
        <fullName evidence="3">Uncharacterized protein</fullName>
    </submittedName>
</protein>
<feature type="compositionally biased region" description="Polar residues" evidence="1">
    <location>
        <begin position="236"/>
        <end position="251"/>
    </location>
</feature>
<evidence type="ECO:0000313" key="4">
    <source>
        <dbReference type="Proteomes" id="UP001367676"/>
    </source>
</evidence>
<dbReference type="PANTHER" id="PTHR21879">
    <property type="entry name" value="FI03362P-RELATED-RELATED"/>
    <property type="match status" value="1"/>
</dbReference>
<dbReference type="InterPro" id="IPR006631">
    <property type="entry name" value="DM4_12"/>
</dbReference>
<name>A0AAN9U0N3_9HEMI</name>
<dbReference type="Pfam" id="PF07898">
    <property type="entry name" value="DUF1676"/>
    <property type="match status" value="1"/>
</dbReference>
<organism evidence="3 4">
    <name type="scientific">Parthenolecanium corni</name>
    <dbReference type="NCBI Taxonomy" id="536013"/>
    <lineage>
        <taxon>Eukaryota</taxon>
        <taxon>Metazoa</taxon>
        <taxon>Ecdysozoa</taxon>
        <taxon>Arthropoda</taxon>
        <taxon>Hexapoda</taxon>
        <taxon>Insecta</taxon>
        <taxon>Pterygota</taxon>
        <taxon>Neoptera</taxon>
        <taxon>Paraneoptera</taxon>
        <taxon>Hemiptera</taxon>
        <taxon>Sternorrhyncha</taxon>
        <taxon>Coccoidea</taxon>
        <taxon>Coccidae</taxon>
        <taxon>Parthenolecanium</taxon>
    </lineage>
</organism>
<proteinExistence type="predicted"/>
<gene>
    <name evidence="3" type="ORF">V9T40_003043</name>
</gene>
<keyword evidence="4" id="KW-1185">Reference proteome</keyword>